<evidence type="ECO:0000256" key="1">
    <source>
        <dbReference type="ARBA" id="ARBA00009437"/>
    </source>
</evidence>
<evidence type="ECO:0000313" key="6">
    <source>
        <dbReference type="EMBL" id="SMC26816.1"/>
    </source>
</evidence>
<dbReference type="Pfam" id="PF03466">
    <property type="entry name" value="LysR_substrate"/>
    <property type="match status" value="1"/>
</dbReference>
<protein>
    <submittedName>
        <fullName evidence="6">DNA-binding transcriptional regulator, LysR family</fullName>
    </submittedName>
</protein>
<name>A0A1W1XSE5_9NEIS</name>
<dbReference type="SUPFAM" id="SSF46785">
    <property type="entry name" value="Winged helix' DNA-binding domain"/>
    <property type="match status" value="1"/>
</dbReference>
<dbReference type="GO" id="GO:0003700">
    <property type="term" value="F:DNA-binding transcription factor activity"/>
    <property type="evidence" value="ECO:0007669"/>
    <property type="project" value="InterPro"/>
</dbReference>
<dbReference type="CDD" id="cd08422">
    <property type="entry name" value="PBP2_CrgA_like"/>
    <property type="match status" value="1"/>
</dbReference>
<dbReference type="InterPro" id="IPR036390">
    <property type="entry name" value="WH_DNA-bd_sf"/>
</dbReference>
<dbReference type="InterPro" id="IPR000847">
    <property type="entry name" value="LysR_HTH_N"/>
</dbReference>
<dbReference type="STRING" id="1121001.SAMN02745857_02602"/>
<comment type="similarity">
    <text evidence="1">Belongs to the LysR transcriptional regulatory family.</text>
</comment>
<sequence length="298" mass="32282">MQNGLLEHIRSFVAIADAGSMTRAAIVSGIAQTSLSRQLAALEQSLGCALLQRSTRALSLTEAGRNYLPLARRMLALADEAALAVQAPAQLQGVLRVACSNGFARHLLIPALPRWQRLHPQVELELLLSDRLSPLIEESADLAIRLGTLAPSALVSRPLGRVPRIVVATPAYLQQHGTPHSPAELQQHDCVVYTDSEQAGRWLFRQGDEETRVALRGRLRVSTVDAQYDAVLAHLGLAVMPAWFWARALLEGQVVQLLADYTLPEQAIQAVSAQRATNGSKARAFSDFVATLLPTASD</sequence>
<evidence type="ECO:0000256" key="4">
    <source>
        <dbReference type="ARBA" id="ARBA00023163"/>
    </source>
</evidence>
<dbReference type="FunFam" id="1.10.10.10:FF:000001">
    <property type="entry name" value="LysR family transcriptional regulator"/>
    <property type="match status" value="1"/>
</dbReference>
<evidence type="ECO:0000256" key="3">
    <source>
        <dbReference type="ARBA" id="ARBA00023125"/>
    </source>
</evidence>
<keyword evidence="3 6" id="KW-0238">DNA-binding</keyword>
<dbReference type="SUPFAM" id="SSF53850">
    <property type="entry name" value="Periplasmic binding protein-like II"/>
    <property type="match status" value="1"/>
</dbReference>
<dbReference type="PANTHER" id="PTHR30537:SF5">
    <property type="entry name" value="HTH-TYPE TRANSCRIPTIONAL ACTIVATOR TTDR-RELATED"/>
    <property type="match status" value="1"/>
</dbReference>
<dbReference type="InterPro" id="IPR036388">
    <property type="entry name" value="WH-like_DNA-bd_sf"/>
</dbReference>
<dbReference type="OrthoDB" id="9124618at2"/>
<dbReference type="AlphaFoldDB" id="A0A1W1XSE5"/>
<dbReference type="EMBL" id="FWXD01000015">
    <property type="protein sequence ID" value="SMC26816.1"/>
    <property type="molecule type" value="Genomic_DNA"/>
</dbReference>
<accession>A0A1W1XSE5</accession>
<dbReference type="PROSITE" id="PS50931">
    <property type="entry name" value="HTH_LYSR"/>
    <property type="match status" value="1"/>
</dbReference>
<keyword evidence="4" id="KW-0804">Transcription</keyword>
<dbReference type="Gene3D" id="3.40.190.290">
    <property type="match status" value="1"/>
</dbReference>
<evidence type="ECO:0000313" key="7">
    <source>
        <dbReference type="Proteomes" id="UP000192761"/>
    </source>
</evidence>
<dbReference type="Pfam" id="PF00126">
    <property type="entry name" value="HTH_1"/>
    <property type="match status" value="1"/>
</dbReference>
<dbReference type="InterPro" id="IPR058163">
    <property type="entry name" value="LysR-type_TF_proteobact-type"/>
</dbReference>
<organism evidence="6 7">
    <name type="scientific">Andreprevotia lacus DSM 23236</name>
    <dbReference type="NCBI Taxonomy" id="1121001"/>
    <lineage>
        <taxon>Bacteria</taxon>
        <taxon>Pseudomonadati</taxon>
        <taxon>Pseudomonadota</taxon>
        <taxon>Betaproteobacteria</taxon>
        <taxon>Neisseriales</taxon>
        <taxon>Chitinibacteraceae</taxon>
        <taxon>Andreprevotia</taxon>
    </lineage>
</organism>
<evidence type="ECO:0000259" key="5">
    <source>
        <dbReference type="PROSITE" id="PS50931"/>
    </source>
</evidence>
<feature type="domain" description="HTH lysR-type" evidence="5">
    <location>
        <begin position="1"/>
        <end position="61"/>
    </location>
</feature>
<keyword evidence="7" id="KW-1185">Reference proteome</keyword>
<dbReference type="Gene3D" id="1.10.10.10">
    <property type="entry name" value="Winged helix-like DNA-binding domain superfamily/Winged helix DNA-binding domain"/>
    <property type="match status" value="1"/>
</dbReference>
<proteinExistence type="inferred from homology"/>
<dbReference type="InterPro" id="IPR005119">
    <property type="entry name" value="LysR_subst-bd"/>
</dbReference>
<gene>
    <name evidence="6" type="ORF">SAMN02745857_02602</name>
</gene>
<dbReference type="RefSeq" id="WP_084091240.1">
    <property type="nucleotide sequence ID" value="NZ_FWXD01000015.1"/>
</dbReference>
<evidence type="ECO:0000256" key="2">
    <source>
        <dbReference type="ARBA" id="ARBA00023015"/>
    </source>
</evidence>
<dbReference type="GO" id="GO:0003677">
    <property type="term" value="F:DNA binding"/>
    <property type="evidence" value="ECO:0007669"/>
    <property type="project" value="UniProtKB-KW"/>
</dbReference>
<dbReference type="Proteomes" id="UP000192761">
    <property type="component" value="Unassembled WGS sequence"/>
</dbReference>
<dbReference type="PANTHER" id="PTHR30537">
    <property type="entry name" value="HTH-TYPE TRANSCRIPTIONAL REGULATOR"/>
    <property type="match status" value="1"/>
</dbReference>
<reference evidence="6 7" key="1">
    <citation type="submission" date="2017-04" db="EMBL/GenBank/DDBJ databases">
        <authorList>
            <person name="Afonso C.L."/>
            <person name="Miller P.J."/>
            <person name="Scott M.A."/>
            <person name="Spackman E."/>
            <person name="Goraichik I."/>
            <person name="Dimitrov K.M."/>
            <person name="Suarez D.L."/>
            <person name="Swayne D.E."/>
        </authorList>
    </citation>
    <scope>NUCLEOTIDE SEQUENCE [LARGE SCALE GENOMIC DNA]</scope>
    <source>
        <strain evidence="6 7">DSM 23236</strain>
    </source>
</reference>
<keyword evidence="2" id="KW-0805">Transcription regulation</keyword>